<accession>A0A816X2D8</accession>
<proteinExistence type="predicted"/>
<dbReference type="Proteomes" id="UP000663856">
    <property type="component" value="Unassembled WGS sequence"/>
</dbReference>
<evidence type="ECO:0000313" key="1">
    <source>
        <dbReference type="EMBL" id="CAF2072517.1"/>
    </source>
</evidence>
<dbReference type="Proteomes" id="UP000663842">
    <property type="component" value="Unassembled WGS sequence"/>
</dbReference>
<organism evidence="2 6">
    <name type="scientific">Rotaria magnacalcarata</name>
    <dbReference type="NCBI Taxonomy" id="392030"/>
    <lineage>
        <taxon>Eukaryota</taxon>
        <taxon>Metazoa</taxon>
        <taxon>Spiralia</taxon>
        <taxon>Gnathifera</taxon>
        <taxon>Rotifera</taxon>
        <taxon>Eurotatoria</taxon>
        <taxon>Bdelloidea</taxon>
        <taxon>Philodinida</taxon>
        <taxon>Philodinidae</taxon>
        <taxon>Rotaria</taxon>
    </lineage>
</organism>
<dbReference type="EMBL" id="CAJNRG010012650">
    <property type="protein sequence ID" value="CAF2141716.1"/>
    <property type="molecule type" value="Genomic_DNA"/>
</dbReference>
<reference evidence="2" key="1">
    <citation type="submission" date="2021-02" db="EMBL/GenBank/DDBJ databases">
        <authorList>
            <person name="Nowell W R."/>
        </authorList>
    </citation>
    <scope>NUCLEOTIDE SEQUENCE</scope>
</reference>
<keyword evidence="5" id="KW-1185">Reference proteome</keyword>
<gene>
    <name evidence="4" type="ORF">OVN521_LOCUS35542</name>
    <name evidence="3" type="ORF">UXM345_LOCUS23207</name>
    <name evidence="1" type="ORF">WKI299_LOCUS14434</name>
    <name evidence="2" type="ORF">XDN619_LOCUS26845</name>
</gene>
<dbReference type="EMBL" id="CAJOBG010041734">
    <property type="protein sequence ID" value="CAF4412199.1"/>
    <property type="molecule type" value="Genomic_DNA"/>
</dbReference>
<dbReference type="EMBL" id="CAJOBF010003957">
    <property type="protein sequence ID" value="CAF4117563.1"/>
    <property type="molecule type" value="Genomic_DNA"/>
</dbReference>
<evidence type="ECO:0000313" key="4">
    <source>
        <dbReference type="EMBL" id="CAF4412199.1"/>
    </source>
</evidence>
<evidence type="ECO:0000313" key="5">
    <source>
        <dbReference type="Proteomes" id="UP000663866"/>
    </source>
</evidence>
<evidence type="ECO:0000313" key="6">
    <source>
        <dbReference type="Proteomes" id="UP000663887"/>
    </source>
</evidence>
<name>A0A816X2D8_9BILA</name>
<dbReference type="Proteomes" id="UP000663887">
    <property type="component" value="Unassembled WGS sequence"/>
</dbReference>
<dbReference type="AlphaFoldDB" id="A0A816X2D8"/>
<evidence type="ECO:0000313" key="3">
    <source>
        <dbReference type="EMBL" id="CAF4117563.1"/>
    </source>
</evidence>
<dbReference type="Proteomes" id="UP000663866">
    <property type="component" value="Unassembled WGS sequence"/>
</dbReference>
<protein>
    <submittedName>
        <fullName evidence="2">Uncharacterized protein</fullName>
    </submittedName>
</protein>
<dbReference type="EMBL" id="CAJNRF010005624">
    <property type="protein sequence ID" value="CAF2072517.1"/>
    <property type="molecule type" value="Genomic_DNA"/>
</dbReference>
<evidence type="ECO:0000313" key="2">
    <source>
        <dbReference type="EMBL" id="CAF2141716.1"/>
    </source>
</evidence>
<sequence>MNNVSDYPEGSYVSLVSSFSPAPNSSTLLPLNQSTLQQASNIDISSLLLEAGRQSFLYFYIQGPSVLTSGTSGSSSTSQSNVSGLITGIGIRFEPAINEDLIIIIPLMTCTSQTPGVAILWTFYDGSIIIRISITSPPSMCSTNTGSEINGCILANYYSYAIVNKRQISLPLLVEMNAACGDVCSLSSSLCSASCAMCNGEQVAGADTPVSRRYYMGATSGVFRFDYNTYTIKDRILVRNGETLLFETGCVGASGTVYISYSSTSPIIRVDVEPNCECSNVNGCTGTIWWFKLYCLNYTTG</sequence>
<comment type="caution">
    <text evidence="2">The sequence shown here is derived from an EMBL/GenBank/DDBJ whole genome shotgun (WGS) entry which is preliminary data.</text>
</comment>